<comment type="subcellular location">
    <subcellularLocation>
        <location evidence="1">Cell membrane</location>
        <topology evidence="1">Single-pass type I membrane protein</topology>
    </subcellularLocation>
</comment>
<dbReference type="FunFam" id="3.80.10.10:FF:000383">
    <property type="entry name" value="Leucine-rich repeat receptor protein kinase EMS1"/>
    <property type="match status" value="1"/>
</dbReference>
<organism evidence="14 15">
    <name type="scientific">Nelumbo nucifera</name>
    <name type="common">Sacred lotus</name>
    <dbReference type="NCBI Taxonomy" id="4432"/>
    <lineage>
        <taxon>Eukaryota</taxon>
        <taxon>Viridiplantae</taxon>
        <taxon>Streptophyta</taxon>
        <taxon>Embryophyta</taxon>
        <taxon>Tracheophyta</taxon>
        <taxon>Spermatophyta</taxon>
        <taxon>Magnoliopsida</taxon>
        <taxon>Proteales</taxon>
        <taxon>Nelumbonaceae</taxon>
        <taxon>Nelumbo</taxon>
    </lineage>
</organism>
<dbReference type="EMBL" id="DUZY01000006">
    <property type="protein sequence ID" value="DAD44068.1"/>
    <property type="molecule type" value="Genomic_DNA"/>
</dbReference>
<evidence type="ECO:0000256" key="7">
    <source>
        <dbReference type="ARBA" id="ARBA00022737"/>
    </source>
</evidence>
<proteinExistence type="inferred from homology"/>
<dbReference type="Gene3D" id="3.80.10.10">
    <property type="entry name" value="Ribonuclease Inhibitor"/>
    <property type="match status" value="4"/>
</dbReference>
<keyword evidence="7" id="KW-0677">Repeat</keyword>
<accession>A0A822ZQI5</accession>
<evidence type="ECO:0000256" key="6">
    <source>
        <dbReference type="ARBA" id="ARBA00022729"/>
    </source>
</evidence>
<keyword evidence="10" id="KW-0325">Glycoprotein</keyword>
<keyword evidence="6 12" id="KW-0732">Signal</keyword>
<keyword evidence="3" id="KW-1003">Cell membrane</keyword>
<dbReference type="FunFam" id="3.80.10.10:FF:000213">
    <property type="entry name" value="Tyrosine-sulfated glycopeptide receptor 1"/>
    <property type="match status" value="1"/>
</dbReference>
<dbReference type="PROSITE" id="PS51257">
    <property type="entry name" value="PROKAR_LIPOPROTEIN"/>
    <property type="match status" value="1"/>
</dbReference>
<keyword evidence="8 11" id="KW-1133">Transmembrane helix</keyword>
<dbReference type="InterPro" id="IPR001611">
    <property type="entry name" value="Leu-rich_rpt"/>
</dbReference>
<evidence type="ECO:0000313" key="15">
    <source>
        <dbReference type="Proteomes" id="UP000607653"/>
    </source>
</evidence>
<feature type="signal peptide" evidence="12">
    <location>
        <begin position="1"/>
        <end position="21"/>
    </location>
</feature>
<dbReference type="InterPro" id="IPR032675">
    <property type="entry name" value="LRR_dom_sf"/>
</dbReference>
<evidence type="ECO:0000256" key="11">
    <source>
        <dbReference type="SAM" id="Phobius"/>
    </source>
</evidence>
<evidence type="ECO:0000256" key="8">
    <source>
        <dbReference type="ARBA" id="ARBA00022989"/>
    </source>
</evidence>
<name>A0A822ZQI5_NELNU</name>
<comment type="similarity">
    <text evidence="2">Belongs to the RLP family.</text>
</comment>
<dbReference type="SMART" id="SM00369">
    <property type="entry name" value="LRR_TYP"/>
    <property type="match status" value="7"/>
</dbReference>
<keyword evidence="4" id="KW-0433">Leucine-rich repeat</keyword>
<dbReference type="SUPFAM" id="SSF52058">
    <property type="entry name" value="L domain-like"/>
    <property type="match status" value="2"/>
</dbReference>
<keyword evidence="9 11" id="KW-0472">Membrane</keyword>
<keyword evidence="5 11" id="KW-0812">Transmembrane</keyword>
<dbReference type="Pfam" id="PF13855">
    <property type="entry name" value="LRR_8"/>
    <property type="match status" value="1"/>
</dbReference>
<keyword evidence="15" id="KW-1185">Reference proteome</keyword>
<gene>
    <name evidence="14" type="ORF">HUJ06_002298</name>
</gene>
<protein>
    <recommendedName>
        <fullName evidence="13">Leucine-rich repeat-containing N-terminal plant-type domain-containing protein</fullName>
    </recommendedName>
</protein>
<evidence type="ECO:0000256" key="10">
    <source>
        <dbReference type="ARBA" id="ARBA00023180"/>
    </source>
</evidence>
<dbReference type="GO" id="GO:0005886">
    <property type="term" value="C:plasma membrane"/>
    <property type="evidence" value="ECO:0007669"/>
    <property type="project" value="UniProtKB-SubCell"/>
</dbReference>
<dbReference type="AlphaFoldDB" id="A0A822ZQI5"/>
<dbReference type="InterPro" id="IPR013210">
    <property type="entry name" value="LRR_N_plant-typ"/>
</dbReference>
<dbReference type="Pfam" id="PF08263">
    <property type="entry name" value="LRRNT_2"/>
    <property type="match status" value="1"/>
</dbReference>
<feature type="domain" description="Leucine-rich repeat-containing N-terminal plant-type" evidence="13">
    <location>
        <begin position="27"/>
        <end position="61"/>
    </location>
</feature>
<dbReference type="PRINTS" id="PR00019">
    <property type="entry name" value="LEURICHRPT"/>
</dbReference>
<evidence type="ECO:0000313" key="14">
    <source>
        <dbReference type="EMBL" id="DAD44068.1"/>
    </source>
</evidence>
<dbReference type="InterPro" id="IPR046956">
    <property type="entry name" value="RLP23-like"/>
</dbReference>
<dbReference type="PANTHER" id="PTHR48063:SF84">
    <property type="entry name" value="LRR RECEPTOR-LIKE SERINE_THREONINE-PROTEIN KINASE FLS2"/>
    <property type="match status" value="1"/>
</dbReference>
<evidence type="ECO:0000256" key="9">
    <source>
        <dbReference type="ARBA" id="ARBA00023136"/>
    </source>
</evidence>
<comment type="caution">
    <text evidence="14">The sequence shown here is derived from an EMBL/GenBank/DDBJ whole genome shotgun (WGS) entry which is preliminary data.</text>
</comment>
<evidence type="ECO:0000256" key="2">
    <source>
        <dbReference type="ARBA" id="ARBA00009592"/>
    </source>
</evidence>
<evidence type="ECO:0000256" key="5">
    <source>
        <dbReference type="ARBA" id="ARBA00022692"/>
    </source>
</evidence>
<evidence type="ECO:0000256" key="4">
    <source>
        <dbReference type="ARBA" id="ARBA00022614"/>
    </source>
</evidence>
<evidence type="ECO:0000256" key="12">
    <source>
        <dbReference type="SAM" id="SignalP"/>
    </source>
</evidence>
<dbReference type="Pfam" id="PF00560">
    <property type="entry name" value="LRR_1"/>
    <property type="match status" value="10"/>
</dbReference>
<dbReference type="PANTHER" id="PTHR48063">
    <property type="entry name" value="LRR RECEPTOR-LIKE KINASE"/>
    <property type="match status" value="1"/>
</dbReference>
<evidence type="ECO:0000259" key="13">
    <source>
        <dbReference type="Pfam" id="PF08263"/>
    </source>
</evidence>
<evidence type="ECO:0000256" key="1">
    <source>
        <dbReference type="ARBA" id="ARBA00004251"/>
    </source>
</evidence>
<sequence>MKFHTIALLLLLPLLTTPISSTMGCLDNERASLLNFKSFLTDPSTRLSSWQGLNCCNWTGIQLYVGDNQNLTIDLNSMFAKPWPHLQRVSISSTNVIGPIPNLIWNISTLVEFSFSNCGIQGPIPPSLFNLSNLEFLDLSFNLLEGHIPFSISNVKGLRYLALLQNNLEGPIPKSICEISSLAYLHMGININGTIPDCMDQLSSLQVLYVSDNNLDGILLSFLSLVWNSNPVVVGLGSSGLTVIIDKHPFPSEFQPKMLDMRSCNLGGGIPNFISILTQLAFLDLANNSLTGTIPSWLFKLPKLAFLDLSYNELQGVLPPTIQLQSFYVPTTLHLASNKLQGPIPLLPETIEIVDLSANNFTGVIPPQIGERLQNVRFLSFSGNKLTGPLPHSFCTPGNVVLQNLDFSDNLGNCKSLVSLNLGANNLRGSIPNELMWCKNLSSLQLNDNMLDGLFPKSIQNLERLEYLNLGKNSFEGTIPNFIGELPNVRILVLASNCFDGLIPKEINNLQKLQVLDLSNNKLLGPIPEGLGNLKMLKNRPKDGVLLGYMISFMYSGVQLEMVIKGTLRRYDAVFSYTSGIDLSNNSLTGEIPPEIGQLQGEIPSSIGNMRGLESLDLSFNSFTGEIPASLTSSLDYLSILNLSYNNLSGRIPTGMHFDTLKGDGDGDGSPFIGNALLCGAPLEKTCNETGPIGSGGGVDDIEVGAEREDLPFYLALILGYVFGFWALFGVLVLMKNGWFWKSYWRMVDMMALRIFHYLCNSM</sequence>
<dbReference type="Proteomes" id="UP000607653">
    <property type="component" value="Unassembled WGS sequence"/>
</dbReference>
<dbReference type="SMART" id="SM00365">
    <property type="entry name" value="LRR_SD22"/>
    <property type="match status" value="5"/>
</dbReference>
<feature type="chain" id="PRO_5032822156" description="Leucine-rich repeat-containing N-terminal plant-type domain-containing protein" evidence="12">
    <location>
        <begin position="22"/>
        <end position="763"/>
    </location>
</feature>
<dbReference type="InterPro" id="IPR003591">
    <property type="entry name" value="Leu-rich_rpt_typical-subtyp"/>
</dbReference>
<evidence type="ECO:0000256" key="3">
    <source>
        <dbReference type="ARBA" id="ARBA00022475"/>
    </source>
</evidence>
<reference evidence="14 15" key="1">
    <citation type="journal article" date="2020" name="Mol. Biol. Evol.">
        <title>Distinct Expression and Methylation Patterns for Genes with Different Fates following a Single Whole-Genome Duplication in Flowering Plants.</title>
        <authorList>
            <person name="Shi T."/>
            <person name="Rahmani R.S."/>
            <person name="Gugger P.F."/>
            <person name="Wang M."/>
            <person name="Li H."/>
            <person name="Zhang Y."/>
            <person name="Li Z."/>
            <person name="Wang Q."/>
            <person name="Van de Peer Y."/>
            <person name="Marchal K."/>
            <person name="Chen J."/>
        </authorList>
    </citation>
    <scope>NUCLEOTIDE SEQUENCE [LARGE SCALE GENOMIC DNA]</scope>
    <source>
        <tissue evidence="14">Leaf</tissue>
    </source>
</reference>
<feature type="transmembrane region" description="Helical" evidence="11">
    <location>
        <begin position="713"/>
        <end position="735"/>
    </location>
</feature>